<feature type="compositionally biased region" description="Polar residues" evidence="4">
    <location>
        <begin position="97"/>
        <end position="133"/>
    </location>
</feature>
<keyword evidence="2" id="KW-0378">Hydrolase</keyword>
<keyword evidence="1" id="KW-0547">Nucleotide-binding</keyword>
<evidence type="ECO:0000256" key="2">
    <source>
        <dbReference type="ARBA" id="ARBA00022801"/>
    </source>
</evidence>
<dbReference type="OrthoDB" id="5857104at2759"/>
<dbReference type="SMART" id="SM00487">
    <property type="entry name" value="DEXDc"/>
    <property type="match status" value="1"/>
</dbReference>
<dbReference type="InterPro" id="IPR038718">
    <property type="entry name" value="SNF2-like_sf"/>
</dbReference>
<dbReference type="InterPro" id="IPR049730">
    <property type="entry name" value="SNF2/RAD54-like_C"/>
</dbReference>
<organism evidence="7 8">
    <name type="scientific">Rhizopogon vesiculosus</name>
    <dbReference type="NCBI Taxonomy" id="180088"/>
    <lineage>
        <taxon>Eukaryota</taxon>
        <taxon>Fungi</taxon>
        <taxon>Dikarya</taxon>
        <taxon>Basidiomycota</taxon>
        <taxon>Agaricomycotina</taxon>
        <taxon>Agaricomycetes</taxon>
        <taxon>Agaricomycetidae</taxon>
        <taxon>Boletales</taxon>
        <taxon>Suillineae</taxon>
        <taxon>Rhizopogonaceae</taxon>
        <taxon>Rhizopogon</taxon>
    </lineage>
</organism>
<dbReference type="SUPFAM" id="SSF52540">
    <property type="entry name" value="P-loop containing nucleoside triphosphate hydrolases"/>
    <property type="match status" value="2"/>
</dbReference>
<feature type="compositionally biased region" description="Polar residues" evidence="4">
    <location>
        <begin position="78"/>
        <end position="88"/>
    </location>
</feature>
<feature type="domain" description="Helicase ATP-binding" evidence="5">
    <location>
        <begin position="576"/>
        <end position="751"/>
    </location>
</feature>
<evidence type="ECO:0000256" key="1">
    <source>
        <dbReference type="ARBA" id="ARBA00022741"/>
    </source>
</evidence>
<evidence type="ECO:0000256" key="3">
    <source>
        <dbReference type="ARBA" id="ARBA00022840"/>
    </source>
</evidence>
<dbReference type="GO" id="GO:0016787">
    <property type="term" value="F:hydrolase activity"/>
    <property type="evidence" value="ECO:0007669"/>
    <property type="project" value="UniProtKB-KW"/>
</dbReference>
<dbReference type="Gene3D" id="3.40.50.10810">
    <property type="entry name" value="Tandem AAA-ATPase domain"/>
    <property type="match status" value="1"/>
</dbReference>
<feature type="region of interest" description="Disordered" evidence="4">
    <location>
        <begin position="1"/>
        <end position="240"/>
    </location>
</feature>
<evidence type="ECO:0000313" key="7">
    <source>
        <dbReference type="EMBL" id="OJA20871.1"/>
    </source>
</evidence>
<proteinExistence type="predicted"/>
<dbReference type="STRING" id="180088.A0A1J8QJP8"/>
<dbReference type="PROSITE" id="PS51194">
    <property type="entry name" value="HELICASE_CTER"/>
    <property type="match status" value="1"/>
</dbReference>
<dbReference type="Pfam" id="PF00176">
    <property type="entry name" value="SNF2-rel_dom"/>
    <property type="match status" value="1"/>
</dbReference>
<dbReference type="InterPro" id="IPR000330">
    <property type="entry name" value="SNF2_N"/>
</dbReference>
<keyword evidence="3" id="KW-0067">ATP-binding</keyword>
<feature type="compositionally biased region" description="Low complexity" evidence="4">
    <location>
        <begin position="363"/>
        <end position="372"/>
    </location>
</feature>
<gene>
    <name evidence="7" type="ORF">AZE42_02974</name>
</gene>
<sequence>MSSMSVDDVANSRKTSMVGGLRFQKKPNTAASEVTASSASPSDVAVPSFVPPLQSRDATAPARYHPPSTPSQGIVLVPNSSPLTQSAGYHQPYQPYHLQNTQGSSSMIGLSQHNQWSQSGPSTVPDVLSSSSEFVHGSGPAHASFTRPSRPWGGDIRPLSEVDGLGDEGPPRKRINRGTSSDAQPFGMMTPGSPDIQRPGQRRKQNTNAEGQSHSSDESMLDVRSSLGGPSKRIVRGQRPNHADSYEFTVFQLSHPGHDQATLKAAWIEAKGNDNRASFLLSDSSWKPQSTLTPSNSTTINKVPSIPEHPAVETGRVEEVDEATKAHRAALKEKAKKSYIYANRATLDTTRSPTVTNIPMPRATSPASPSTPAIVIPRRKRAKKLILSDDEAEATESEDELPKVRKHGEISRERAAFEYFNQANADAIQELTGCAPEQAEKIIELRPYASIADLNTKLNQGKKKTGPSGISPRMFEDCQEILQGYDTVDGILEECEKIGSTLRAVIATWTTEEPSSKGKGKEASLPPDQVEEDSLSLRSLKIANAASKGYISSQPATITEGITLKDYQLLGINWLFLLYKKKHSCILADEMGLGKTIQVISFFALLKERGNFGPHLVIVPSSTLENWCREFARFAPSISVQTFYAGKEERANLRQMLIDTQRGSNKTGTGWEVLITTYNLAQGDDRDRKFFRKIQWDTIVFDEGHVLKNFQSQRYQALLKFEPKWRLLLTGTPLQNNLQELVSLMNFILPGMLSEKLETLRAIFKTKGDAKITLLSQERISRAKKMMTPFVLKDLPLKTERIEWCDMTDIQRSLYNDALHRSRKTILDAEGVTPDASGTSTPVTNGKAVKKKAKANPRAKDKYLENSSNVLMDLRKAASHPMLFRKLFDDQTLASITKQLLKEPDFKKRGAVFEYIKEDMEVMTDAELQFFCQGYKSTRKFLQDEKCYLQAGKISALMRLLEEYGKADRKVLIFSQFTQILDILQAVLKLKKIKYLILTGSTAVDVRQTLVDEFTEDASISVFLLSTKAGGMGINLTAASVVIMFDQDFNPHNDRQAQDRAYRIGQKRDVDVVKLISRGTIEEDILRLGETKLALDEAVAGESEEADGDKGASRQEKEIKKSLMSELRKQLERQDEGVGIGPASIPASSSS</sequence>
<feature type="domain" description="Helicase C-terminal" evidence="6">
    <location>
        <begin position="956"/>
        <end position="1111"/>
    </location>
</feature>
<dbReference type="GO" id="GO:0005524">
    <property type="term" value="F:ATP binding"/>
    <property type="evidence" value="ECO:0007669"/>
    <property type="project" value="InterPro"/>
</dbReference>
<feature type="region of interest" description="Disordered" evidence="4">
    <location>
        <begin position="1130"/>
        <end position="1151"/>
    </location>
</feature>
<keyword evidence="8" id="KW-1185">Reference proteome</keyword>
<dbReference type="InterPro" id="IPR027417">
    <property type="entry name" value="P-loop_NTPase"/>
</dbReference>
<dbReference type="EMBL" id="LVVM01000340">
    <property type="protein sequence ID" value="OJA20871.1"/>
    <property type="molecule type" value="Genomic_DNA"/>
</dbReference>
<feature type="compositionally biased region" description="Low complexity" evidence="4">
    <location>
        <begin position="1141"/>
        <end position="1151"/>
    </location>
</feature>
<dbReference type="Proteomes" id="UP000183567">
    <property type="component" value="Unassembled WGS sequence"/>
</dbReference>
<evidence type="ECO:0000259" key="5">
    <source>
        <dbReference type="PROSITE" id="PS51192"/>
    </source>
</evidence>
<comment type="caution">
    <text evidence="7">The sequence shown here is derived from an EMBL/GenBank/DDBJ whole genome shotgun (WGS) entry which is preliminary data.</text>
</comment>
<dbReference type="Pfam" id="PF00271">
    <property type="entry name" value="Helicase_C"/>
    <property type="match status" value="1"/>
</dbReference>
<evidence type="ECO:0000259" key="6">
    <source>
        <dbReference type="PROSITE" id="PS51194"/>
    </source>
</evidence>
<dbReference type="AlphaFoldDB" id="A0A1J8QJP8"/>
<dbReference type="CDD" id="cd18793">
    <property type="entry name" value="SF2_C_SNF"/>
    <property type="match status" value="1"/>
</dbReference>
<evidence type="ECO:0000256" key="4">
    <source>
        <dbReference type="SAM" id="MobiDB-lite"/>
    </source>
</evidence>
<dbReference type="PANTHER" id="PTHR10799">
    <property type="entry name" value="SNF2/RAD54 HELICASE FAMILY"/>
    <property type="match status" value="1"/>
</dbReference>
<dbReference type="InterPro" id="IPR014001">
    <property type="entry name" value="Helicase_ATP-bd"/>
</dbReference>
<feature type="compositionally biased region" description="Low complexity" evidence="4">
    <location>
        <begin position="30"/>
        <end position="52"/>
    </location>
</feature>
<dbReference type="InterPro" id="IPR001650">
    <property type="entry name" value="Helicase_C-like"/>
</dbReference>
<dbReference type="SMART" id="SM00490">
    <property type="entry name" value="HELICc"/>
    <property type="match status" value="1"/>
</dbReference>
<reference evidence="7 8" key="1">
    <citation type="submission" date="2016-03" db="EMBL/GenBank/DDBJ databases">
        <title>Comparative genomics of the ectomycorrhizal sister species Rhizopogon vinicolor and Rhizopogon vesiculosus (Basidiomycota: Boletales) reveals a divergence of the mating type B locus.</title>
        <authorList>
            <person name="Mujic A.B."/>
            <person name="Kuo A."/>
            <person name="Tritt A."/>
            <person name="Lipzen A."/>
            <person name="Chen C."/>
            <person name="Johnson J."/>
            <person name="Sharma A."/>
            <person name="Barry K."/>
            <person name="Grigoriev I.V."/>
            <person name="Spatafora J.W."/>
        </authorList>
    </citation>
    <scope>NUCLEOTIDE SEQUENCE [LARGE SCALE GENOMIC DNA]</scope>
    <source>
        <strain evidence="7 8">AM-OR11-056</strain>
    </source>
</reference>
<protein>
    <submittedName>
        <fullName evidence="7">Uncharacterized protein</fullName>
    </submittedName>
</protein>
<dbReference type="PROSITE" id="PS51192">
    <property type="entry name" value="HELICASE_ATP_BIND_1"/>
    <property type="match status" value="1"/>
</dbReference>
<dbReference type="Gene3D" id="3.40.50.300">
    <property type="entry name" value="P-loop containing nucleotide triphosphate hydrolases"/>
    <property type="match status" value="1"/>
</dbReference>
<feature type="region of interest" description="Disordered" evidence="4">
    <location>
        <begin position="351"/>
        <end position="372"/>
    </location>
</feature>
<accession>A0A1J8QJP8</accession>
<evidence type="ECO:0000313" key="8">
    <source>
        <dbReference type="Proteomes" id="UP000183567"/>
    </source>
</evidence>
<name>A0A1J8QJP8_9AGAM</name>